<name>A0A1G7R9F8_9PSED</name>
<keyword evidence="3" id="KW-1185">Reference proteome</keyword>
<sequence>MQRGTKDSQRNESSADSGVNADQNWPTPDKAIQNETISISRMDMLMDIEEILVRVVNVGMIPIRDGKMNGVLEYVGYRHNQ</sequence>
<evidence type="ECO:0000313" key="3">
    <source>
        <dbReference type="Proteomes" id="UP000182894"/>
    </source>
</evidence>
<feature type="region of interest" description="Disordered" evidence="1">
    <location>
        <begin position="1"/>
        <end position="31"/>
    </location>
</feature>
<accession>A0A1G7R9F8</accession>
<feature type="compositionally biased region" description="Basic and acidic residues" evidence="1">
    <location>
        <begin position="1"/>
        <end position="10"/>
    </location>
</feature>
<reference evidence="3" key="1">
    <citation type="submission" date="2016-10" db="EMBL/GenBank/DDBJ databases">
        <authorList>
            <person name="Varghese N."/>
            <person name="Submissions S."/>
        </authorList>
    </citation>
    <scope>NUCLEOTIDE SEQUENCE [LARGE SCALE GENOMIC DNA]</scope>
    <source>
        <strain evidence="3">ATCC 700689</strain>
    </source>
</reference>
<feature type="compositionally biased region" description="Polar residues" evidence="1">
    <location>
        <begin position="11"/>
        <end position="26"/>
    </location>
</feature>
<organism evidence="2 3">
    <name type="scientific">Pseudomonas abietaniphila</name>
    <dbReference type="NCBI Taxonomy" id="89065"/>
    <lineage>
        <taxon>Bacteria</taxon>
        <taxon>Pseudomonadati</taxon>
        <taxon>Pseudomonadota</taxon>
        <taxon>Gammaproteobacteria</taxon>
        <taxon>Pseudomonadales</taxon>
        <taxon>Pseudomonadaceae</taxon>
        <taxon>Pseudomonas</taxon>
    </lineage>
</organism>
<protein>
    <submittedName>
        <fullName evidence="2">Uncharacterized protein</fullName>
    </submittedName>
</protein>
<evidence type="ECO:0000256" key="1">
    <source>
        <dbReference type="SAM" id="MobiDB-lite"/>
    </source>
</evidence>
<dbReference type="Proteomes" id="UP000182894">
    <property type="component" value="Unassembled WGS sequence"/>
</dbReference>
<dbReference type="EMBL" id="FNCO01000001">
    <property type="protein sequence ID" value="SDG07314.1"/>
    <property type="molecule type" value="Genomic_DNA"/>
</dbReference>
<dbReference type="AlphaFoldDB" id="A0A1G7R9F8"/>
<evidence type="ECO:0000313" key="2">
    <source>
        <dbReference type="EMBL" id="SDG07314.1"/>
    </source>
</evidence>
<proteinExistence type="predicted"/>
<gene>
    <name evidence="2" type="ORF">SAMN05216605_10177</name>
</gene>